<feature type="non-terminal residue" evidence="13">
    <location>
        <position position="439"/>
    </location>
</feature>
<feature type="domain" description="C2H2-type" evidence="12">
    <location>
        <begin position="169"/>
        <end position="196"/>
    </location>
</feature>
<keyword evidence="8" id="KW-0804">Transcription</keyword>
<keyword evidence="9" id="KW-0539">Nucleus</keyword>
<reference evidence="13" key="2">
    <citation type="submission" date="2023-05" db="EMBL/GenBank/DDBJ databases">
        <authorList>
            <person name="Fouks B."/>
        </authorList>
    </citation>
    <scope>NUCLEOTIDE SEQUENCE</scope>
    <source>
        <strain evidence="13">Stay&amp;Tobe</strain>
        <tissue evidence="13">Testes</tissue>
    </source>
</reference>
<dbReference type="FunFam" id="3.30.160.60:FF:001172">
    <property type="entry name" value="Zinc finger protein rotund"/>
    <property type="match status" value="1"/>
</dbReference>
<evidence type="ECO:0000256" key="10">
    <source>
        <dbReference type="PROSITE-ProRule" id="PRU00042"/>
    </source>
</evidence>
<dbReference type="PROSITE" id="PS50157">
    <property type="entry name" value="ZINC_FINGER_C2H2_2"/>
    <property type="match status" value="5"/>
</dbReference>
<evidence type="ECO:0000256" key="9">
    <source>
        <dbReference type="ARBA" id="ARBA00023242"/>
    </source>
</evidence>
<dbReference type="FunFam" id="3.30.160.60:FF:000158">
    <property type="entry name" value="Zinc finger protein 362"/>
    <property type="match status" value="1"/>
</dbReference>
<dbReference type="PANTHER" id="PTHR24394">
    <property type="entry name" value="ZINC FINGER PROTEIN"/>
    <property type="match status" value="1"/>
</dbReference>
<evidence type="ECO:0000313" key="13">
    <source>
        <dbReference type="EMBL" id="KAJ9575773.1"/>
    </source>
</evidence>
<dbReference type="GO" id="GO:0048731">
    <property type="term" value="P:system development"/>
    <property type="evidence" value="ECO:0007669"/>
    <property type="project" value="UniProtKB-ARBA"/>
</dbReference>
<dbReference type="Gene3D" id="3.30.160.60">
    <property type="entry name" value="Classic Zinc Finger"/>
    <property type="match status" value="4"/>
</dbReference>
<comment type="similarity">
    <text evidence="2">Belongs to the krueppel C2H2-type zinc-finger protein family.</text>
</comment>
<dbReference type="Proteomes" id="UP001233999">
    <property type="component" value="Unassembled WGS sequence"/>
</dbReference>
<evidence type="ECO:0000256" key="6">
    <source>
        <dbReference type="ARBA" id="ARBA00022833"/>
    </source>
</evidence>
<keyword evidence="4" id="KW-0677">Repeat</keyword>
<evidence type="ECO:0000256" key="1">
    <source>
        <dbReference type="ARBA" id="ARBA00004123"/>
    </source>
</evidence>
<dbReference type="FunFam" id="3.30.160.60:FF:001678">
    <property type="entry name" value="Zinc finger protein rotund"/>
    <property type="match status" value="1"/>
</dbReference>
<organism evidence="13 14">
    <name type="scientific">Diploptera punctata</name>
    <name type="common">Pacific beetle cockroach</name>
    <dbReference type="NCBI Taxonomy" id="6984"/>
    <lineage>
        <taxon>Eukaryota</taxon>
        <taxon>Metazoa</taxon>
        <taxon>Ecdysozoa</taxon>
        <taxon>Arthropoda</taxon>
        <taxon>Hexapoda</taxon>
        <taxon>Insecta</taxon>
        <taxon>Pterygota</taxon>
        <taxon>Neoptera</taxon>
        <taxon>Polyneoptera</taxon>
        <taxon>Dictyoptera</taxon>
        <taxon>Blattodea</taxon>
        <taxon>Blaberoidea</taxon>
        <taxon>Blaberidae</taxon>
        <taxon>Diplopterinae</taxon>
        <taxon>Diploptera</taxon>
    </lineage>
</organism>
<keyword evidence="3" id="KW-0479">Metal-binding</keyword>
<feature type="domain" description="C2H2-type" evidence="12">
    <location>
        <begin position="52"/>
        <end position="79"/>
    </location>
</feature>
<dbReference type="SMART" id="SM00355">
    <property type="entry name" value="ZnF_C2H2"/>
    <property type="match status" value="5"/>
</dbReference>
<feature type="compositionally biased region" description="Polar residues" evidence="11">
    <location>
        <begin position="215"/>
        <end position="224"/>
    </location>
</feature>
<feature type="compositionally biased region" description="Low complexity" evidence="11">
    <location>
        <begin position="298"/>
        <end position="314"/>
    </location>
</feature>
<accession>A0AAD8E3E2</accession>
<dbReference type="AlphaFoldDB" id="A0AAD8E3E2"/>
<evidence type="ECO:0000256" key="4">
    <source>
        <dbReference type="ARBA" id="ARBA00022737"/>
    </source>
</evidence>
<keyword evidence="14" id="KW-1185">Reference proteome</keyword>
<dbReference type="InterPro" id="IPR036236">
    <property type="entry name" value="Znf_C2H2_sf"/>
</dbReference>
<gene>
    <name evidence="13" type="ORF">L9F63_007314</name>
</gene>
<feature type="domain" description="C2H2-type" evidence="12">
    <location>
        <begin position="138"/>
        <end position="165"/>
    </location>
</feature>
<feature type="domain" description="C2H2-type" evidence="12">
    <location>
        <begin position="108"/>
        <end position="137"/>
    </location>
</feature>
<feature type="non-terminal residue" evidence="13">
    <location>
        <position position="1"/>
    </location>
</feature>
<dbReference type="GO" id="GO:0008270">
    <property type="term" value="F:zinc ion binding"/>
    <property type="evidence" value="ECO:0007669"/>
    <property type="project" value="UniProtKB-KW"/>
</dbReference>
<dbReference type="GO" id="GO:0000981">
    <property type="term" value="F:DNA-binding transcription factor activity, RNA polymerase II-specific"/>
    <property type="evidence" value="ECO:0007669"/>
    <property type="project" value="TreeGrafter"/>
</dbReference>
<evidence type="ECO:0000256" key="7">
    <source>
        <dbReference type="ARBA" id="ARBA00023015"/>
    </source>
</evidence>
<evidence type="ECO:0000256" key="8">
    <source>
        <dbReference type="ARBA" id="ARBA00023163"/>
    </source>
</evidence>
<evidence type="ECO:0000256" key="3">
    <source>
        <dbReference type="ARBA" id="ARBA00022723"/>
    </source>
</evidence>
<dbReference type="EMBL" id="JASPKZ010009820">
    <property type="protein sequence ID" value="KAJ9575773.1"/>
    <property type="molecule type" value="Genomic_DNA"/>
</dbReference>
<keyword evidence="7" id="KW-0805">Transcription regulation</keyword>
<evidence type="ECO:0000256" key="11">
    <source>
        <dbReference type="SAM" id="MobiDB-lite"/>
    </source>
</evidence>
<keyword evidence="5 10" id="KW-0863">Zinc-finger</keyword>
<dbReference type="GO" id="GO:0030154">
    <property type="term" value="P:cell differentiation"/>
    <property type="evidence" value="ECO:0007669"/>
    <property type="project" value="UniProtKB-ARBA"/>
</dbReference>
<evidence type="ECO:0000259" key="12">
    <source>
        <dbReference type="PROSITE" id="PS50157"/>
    </source>
</evidence>
<protein>
    <recommendedName>
        <fullName evidence="12">C2H2-type domain-containing protein</fullName>
    </recommendedName>
</protein>
<sequence>ADNRLVITIAPENYVCPQDLDGYLRGSLLSIFGSKADLQLHTQLHMREAKPYKCSQCSKAFANSSYLSQHTRIHLGIKPYRCEICQRKFTQLSHLQQHIRTHTGDKPYKCRHPGCNKAFSQLSNLQSHSRCHQTDKPFKCNSCYKCFSDEPSLLEHIPKHKESKHLKTHICQYCGKSYTQETYLTKHMQKHAERTDKRPPITGIGLNRNVGSIGPGNSSGNHNPVTDPHPYWPKVSPDTANSLVEAMNQQHEACLQGSNIGEHHLAPSQHHRSLLEHHNRQMNGGTNTSGGGANLINSSTIKTSTTPSSTSAFTPIQSMGGLAPAHHHLNHLNHHQLGMASSASRPAYIPYDAISFPTSKVVTSSSGQISGLGGSMDMPKTSSSNSFPNQLISLHQIRNYAHQPTSSSLMASEHLLGLKEKGLNERDVAPEFITPPSFQ</sequence>
<dbReference type="Pfam" id="PF00096">
    <property type="entry name" value="zf-C2H2"/>
    <property type="match status" value="3"/>
</dbReference>
<evidence type="ECO:0000256" key="2">
    <source>
        <dbReference type="ARBA" id="ARBA00006991"/>
    </source>
</evidence>
<evidence type="ECO:0000313" key="14">
    <source>
        <dbReference type="Proteomes" id="UP001233999"/>
    </source>
</evidence>
<comment type="caution">
    <text evidence="13">The sequence shown here is derived from an EMBL/GenBank/DDBJ whole genome shotgun (WGS) entry which is preliminary data.</text>
</comment>
<dbReference type="GO" id="GO:0009653">
    <property type="term" value="P:anatomical structure morphogenesis"/>
    <property type="evidence" value="ECO:0007669"/>
    <property type="project" value="UniProtKB-ARBA"/>
</dbReference>
<feature type="region of interest" description="Disordered" evidence="11">
    <location>
        <begin position="191"/>
        <end position="235"/>
    </location>
</feature>
<name>A0AAD8E3E2_DIPPU</name>
<dbReference type="PANTHER" id="PTHR24394:SF29">
    <property type="entry name" value="MYONEURIN"/>
    <property type="match status" value="1"/>
</dbReference>
<feature type="domain" description="C2H2-type" evidence="12">
    <location>
        <begin position="80"/>
        <end position="107"/>
    </location>
</feature>
<dbReference type="PROSITE" id="PS00028">
    <property type="entry name" value="ZINC_FINGER_C2H2_1"/>
    <property type="match status" value="5"/>
</dbReference>
<comment type="subcellular location">
    <subcellularLocation>
        <location evidence="1">Nucleus</location>
    </subcellularLocation>
</comment>
<feature type="region of interest" description="Disordered" evidence="11">
    <location>
        <begin position="280"/>
        <end position="319"/>
    </location>
</feature>
<dbReference type="GO" id="GO:0005634">
    <property type="term" value="C:nucleus"/>
    <property type="evidence" value="ECO:0007669"/>
    <property type="project" value="UniProtKB-SubCell"/>
</dbReference>
<dbReference type="SUPFAM" id="SSF57667">
    <property type="entry name" value="beta-beta-alpha zinc fingers"/>
    <property type="match status" value="3"/>
</dbReference>
<reference evidence="13" key="1">
    <citation type="journal article" date="2023" name="IScience">
        <title>Live-bearing cockroach genome reveals convergent evolutionary mechanisms linked to viviparity in insects and beyond.</title>
        <authorList>
            <person name="Fouks B."/>
            <person name="Harrison M.C."/>
            <person name="Mikhailova A.A."/>
            <person name="Marchal E."/>
            <person name="English S."/>
            <person name="Carruthers M."/>
            <person name="Jennings E.C."/>
            <person name="Chiamaka E.L."/>
            <person name="Frigard R.A."/>
            <person name="Pippel M."/>
            <person name="Attardo G.M."/>
            <person name="Benoit J.B."/>
            <person name="Bornberg-Bauer E."/>
            <person name="Tobe S.S."/>
        </authorList>
    </citation>
    <scope>NUCLEOTIDE SEQUENCE</scope>
    <source>
        <strain evidence="13">Stay&amp;Tobe</strain>
    </source>
</reference>
<dbReference type="FunFam" id="3.30.160.60:FF:000648">
    <property type="entry name" value="Zinc finger protein rotund"/>
    <property type="match status" value="1"/>
</dbReference>
<proteinExistence type="inferred from homology"/>
<dbReference type="InterPro" id="IPR013087">
    <property type="entry name" value="Znf_C2H2_type"/>
</dbReference>
<evidence type="ECO:0000256" key="5">
    <source>
        <dbReference type="ARBA" id="ARBA00022771"/>
    </source>
</evidence>
<keyword evidence="6" id="KW-0862">Zinc</keyword>